<dbReference type="EMBL" id="JEMT01027219">
    <property type="protein sequence ID" value="EXX57851.1"/>
    <property type="molecule type" value="Genomic_DNA"/>
</dbReference>
<protein>
    <recommendedName>
        <fullName evidence="1">DUF7431 domain-containing protein</fullName>
    </recommendedName>
</protein>
<dbReference type="Proteomes" id="UP000022910">
    <property type="component" value="Unassembled WGS sequence"/>
</dbReference>
<evidence type="ECO:0000313" key="3">
    <source>
        <dbReference type="Proteomes" id="UP000022910"/>
    </source>
</evidence>
<dbReference type="InterPro" id="IPR055854">
    <property type="entry name" value="DUF7431"/>
</dbReference>
<comment type="caution">
    <text evidence="2">The sequence shown here is derived from an EMBL/GenBank/DDBJ whole genome shotgun (WGS) entry which is preliminary data.</text>
</comment>
<name>A0A015KE37_RHIIW</name>
<keyword evidence="3" id="KW-1185">Reference proteome</keyword>
<dbReference type="HOGENOM" id="CLU_1723349_0_0_1"/>
<dbReference type="OrthoDB" id="2346449at2759"/>
<dbReference type="AlphaFoldDB" id="A0A015KE37"/>
<dbReference type="STRING" id="1432141.A0A015KE37"/>
<evidence type="ECO:0000313" key="2">
    <source>
        <dbReference type="EMBL" id="EXX57851.1"/>
    </source>
</evidence>
<proteinExistence type="predicted"/>
<accession>A0A015KE37</accession>
<feature type="domain" description="DUF7431" evidence="1">
    <location>
        <begin position="1"/>
        <end position="149"/>
    </location>
</feature>
<reference evidence="2 3" key="1">
    <citation type="submission" date="2014-02" db="EMBL/GenBank/DDBJ databases">
        <title>Single nucleus genome sequencing reveals high similarity among nuclei of an endomycorrhizal fungus.</title>
        <authorList>
            <person name="Lin K."/>
            <person name="Geurts R."/>
            <person name="Zhang Z."/>
            <person name="Limpens E."/>
            <person name="Saunders D.G."/>
            <person name="Mu D."/>
            <person name="Pang E."/>
            <person name="Cao H."/>
            <person name="Cha H."/>
            <person name="Lin T."/>
            <person name="Zhou Q."/>
            <person name="Shang Y."/>
            <person name="Li Y."/>
            <person name="Ivanov S."/>
            <person name="Sharma T."/>
            <person name="Velzen R.V."/>
            <person name="Ruijter N.D."/>
            <person name="Aanen D.K."/>
            <person name="Win J."/>
            <person name="Kamoun S."/>
            <person name="Bisseling T."/>
            <person name="Huang S."/>
        </authorList>
    </citation>
    <scope>NUCLEOTIDE SEQUENCE [LARGE SCALE GENOMIC DNA]</scope>
    <source>
        <strain evidence="3">DAOM197198w</strain>
    </source>
</reference>
<dbReference type="Pfam" id="PF24209">
    <property type="entry name" value="DUF7431"/>
    <property type="match status" value="1"/>
</dbReference>
<gene>
    <name evidence="2" type="ORF">RirG_203310</name>
</gene>
<evidence type="ECO:0000259" key="1">
    <source>
        <dbReference type="Pfam" id="PF24209"/>
    </source>
</evidence>
<organism evidence="2 3">
    <name type="scientific">Rhizophagus irregularis (strain DAOM 197198w)</name>
    <name type="common">Glomus intraradices</name>
    <dbReference type="NCBI Taxonomy" id="1432141"/>
    <lineage>
        <taxon>Eukaryota</taxon>
        <taxon>Fungi</taxon>
        <taxon>Fungi incertae sedis</taxon>
        <taxon>Mucoromycota</taxon>
        <taxon>Glomeromycotina</taxon>
        <taxon>Glomeromycetes</taxon>
        <taxon>Glomerales</taxon>
        <taxon>Glomeraceae</taxon>
        <taxon>Rhizophagus</taxon>
    </lineage>
</organism>
<sequence length="152" mass="17522">MIQNEEADCDIFASVIDTNENSKNVFFDCHILRKPKTKPSIIIHGIQKNFQKHKYNLRIKIMVIGYDIDFNFILPDTICVELVKTVYDPQIPCEFHTIPLQQELDSMLASCIPFFGIPIFSNLDSSNKSIIIGHKFRNTQSDNKYNISILLV</sequence>